<proteinExistence type="predicted"/>
<dbReference type="InterPro" id="IPR050109">
    <property type="entry name" value="HTH-type_TetR-like_transc_reg"/>
</dbReference>
<keyword evidence="5" id="KW-1185">Reference proteome</keyword>
<dbReference type="OrthoDB" id="4823039at2"/>
<dbReference type="PANTHER" id="PTHR30055:SF234">
    <property type="entry name" value="HTH-TYPE TRANSCRIPTIONAL REGULATOR BETI"/>
    <property type="match status" value="1"/>
</dbReference>
<dbReference type="PANTHER" id="PTHR30055">
    <property type="entry name" value="HTH-TYPE TRANSCRIPTIONAL REGULATOR RUTR"/>
    <property type="match status" value="1"/>
</dbReference>
<dbReference type="SUPFAM" id="SSF46689">
    <property type="entry name" value="Homeodomain-like"/>
    <property type="match status" value="1"/>
</dbReference>
<dbReference type="RefSeq" id="WP_091803680.1">
    <property type="nucleotide sequence ID" value="NZ_CP016353.1"/>
</dbReference>
<dbReference type="KEGG" id="pmad:BAY61_27335"/>
<dbReference type="PROSITE" id="PS50977">
    <property type="entry name" value="HTH_TETR_2"/>
    <property type="match status" value="1"/>
</dbReference>
<dbReference type="GO" id="GO:0000976">
    <property type="term" value="F:transcription cis-regulatory region binding"/>
    <property type="evidence" value="ECO:0007669"/>
    <property type="project" value="TreeGrafter"/>
</dbReference>
<evidence type="ECO:0000256" key="3">
    <source>
        <dbReference type="ARBA" id="ARBA00023163"/>
    </source>
</evidence>
<dbReference type="GO" id="GO:0003700">
    <property type="term" value="F:DNA-binding transcription factor activity"/>
    <property type="evidence" value="ECO:0007669"/>
    <property type="project" value="TreeGrafter"/>
</dbReference>
<name>A0A222VW01_9PSEU</name>
<keyword evidence="2" id="KW-0238">DNA-binding</keyword>
<dbReference type="Gene3D" id="1.10.357.10">
    <property type="entry name" value="Tetracycline Repressor, domain 2"/>
    <property type="match status" value="1"/>
</dbReference>
<reference evidence="4 5" key="1">
    <citation type="submission" date="2016-10" db="EMBL/GenBank/DDBJ databases">
        <authorList>
            <person name="de Groot N.N."/>
        </authorList>
    </citation>
    <scope>NUCLEOTIDE SEQUENCE [LARGE SCALE GENOMIC DNA]</scope>
    <source>
        <strain evidence="4 5">CGMCC 4.5506</strain>
    </source>
</reference>
<evidence type="ECO:0000256" key="2">
    <source>
        <dbReference type="ARBA" id="ARBA00023125"/>
    </source>
</evidence>
<dbReference type="STRING" id="530584.SAMN05421630_104472"/>
<keyword evidence="3" id="KW-0804">Transcription</keyword>
<dbReference type="EMBL" id="FMZE01000004">
    <property type="protein sequence ID" value="SDC92459.1"/>
    <property type="molecule type" value="Genomic_DNA"/>
</dbReference>
<organism evidence="4 5">
    <name type="scientific">Prauserella marina</name>
    <dbReference type="NCBI Taxonomy" id="530584"/>
    <lineage>
        <taxon>Bacteria</taxon>
        <taxon>Bacillati</taxon>
        <taxon>Actinomycetota</taxon>
        <taxon>Actinomycetes</taxon>
        <taxon>Pseudonocardiales</taxon>
        <taxon>Pseudonocardiaceae</taxon>
        <taxon>Prauserella</taxon>
    </lineage>
</organism>
<dbReference type="InterPro" id="IPR009057">
    <property type="entry name" value="Homeodomain-like_sf"/>
</dbReference>
<protein>
    <submittedName>
        <fullName evidence="4">Regulatory protein, tetR family</fullName>
    </submittedName>
</protein>
<dbReference type="AlphaFoldDB" id="A0A222VW01"/>
<accession>A0A222VW01</accession>
<evidence type="ECO:0000256" key="1">
    <source>
        <dbReference type="ARBA" id="ARBA00023015"/>
    </source>
</evidence>
<dbReference type="Pfam" id="PF00440">
    <property type="entry name" value="TetR_N"/>
    <property type="match status" value="1"/>
</dbReference>
<dbReference type="Proteomes" id="UP000199494">
    <property type="component" value="Unassembled WGS sequence"/>
</dbReference>
<sequence>MAVRGRPRDEAARERIVAAGAELFIRDGYVATTIGAIAERAQVAVKTIYAAYGNKLGVLSAAHDQAVLGDTEPVRLLDHDWVSALTDAGSVQAAWADAAIHLAASTARAAPVLTAIHAAAADRGVADLLTDLRRQRHAFSLGLARILLDLPGAVPPESTSRVADVIYATMTVESYTLLVTERGWSLDQWRDWAHDTIARELTPGPSSAR</sequence>
<evidence type="ECO:0000313" key="5">
    <source>
        <dbReference type="Proteomes" id="UP000199494"/>
    </source>
</evidence>
<gene>
    <name evidence="4" type="ORF">SAMN05421630_104472</name>
</gene>
<dbReference type="InterPro" id="IPR001647">
    <property type="entry name" value="HTH_TetR"/>
</dbReference>
<keyword evidence="1" id="KW-0805">Transcription regulation</keyword>
<evidence type="ECO:0000313" key="4">
    <source>
        <dbReference type="EMBL" id="SDC92459.1"/>
    </source>
</evidence>